<dbReference type="GO" id="GO:0000981">
    <property type="term" value="F:DNA-binding transcription factor activity, RNA polymerase II-specific"/>
    <property type="evidence" value="ECO:0007669"/>
    <property type="project" value="TreeGrafter"/>
</dbReference>
<feature type="compositionally biased region" description="Low complexity" evidence="10">
    <location>
        <begin position="9"/>
        <end position="24"/>
    </location>
</feature>
<dbReference type="GO" id="GO:0000122">
    <property type="term" value="P:negative regulation of transcription by RNA polymerase II"/>
    <property type="evidence" value="ECO:0007669"/>
    <property type="project" value="TreeGrafter"/>
</dbReference>
<dbReference type="FunFam" id="3.30.1370.50:FF:000006">
    <property type="entry name" value="NF-X1 finger transcription factor"/>
    <property type="match status" value="1"/>
</dbReference>
<dbReference type="PROSITE" id="PS51061">
    <property type="entry name" value="R3H"/>
    <property type="match status" value="1"/>
</dbReference>
<organism evidence="12">
    <name type="scientific">Pyricularia oryzae (strain Y34)</name>
    <name type="common">Rice blast fungus</name>
    <name type="synonym">Magnaporthe oryzae</name>
    <dbReference type="NCBI Taxonomy" id="1143189"/>
    <lineage>
        <taxon>Eukaryota</taxon>
        <taxon>Fungi</taxon>
        <taxon>Dikarya</taxon>
        <taxon>Ascomycota</taxon>
        <taxon>Pezizomycotina</taxon>
        <taxon>Sordariomycetes</taxon>
        <taxon>Sordariomycetidae</taxon>
        <taxon>Magnaporthales</taxon>
        <taxon>Pyriculariaceae</taxon>
        <taxon>Pyricularia</taxon>
    </lineage>
</organism>
<feature type="compositionally biased region" description="Basic residues" evidence="10">
    <location>
        <begin position="25"/>
        <end position="36"/>
    </location>
</feature>
<evidence type="ECO:0000256" key="10">
    <source>
        <dbReference type="SAM" id="MobiDB-lite"/>
    </source>
</evidence>
<dbReference type="InterPro" id="IPR034078">
    <property type="entry name" value="NFX1_fam"/>
</dbReference>
<dbReference type="InterPro" id="IPR001374">
    <property type="entry name" value="R3H_dom"/>
</dbReference>
<evidence type="ECO:0000256" key="8">
    <source>
        <dbReference type="ARBA" id="ARBA00023163"/>
    </source>
</evidence>
<reference evidence="12" key="1">
    <citation type="journal article" date="2012" name="PLoS Genet.">
        <title>Comparative analysis of the genomes of two field isolates of the rice blast fungus Magnaporthe oryzae.</title>
        <authorList>
            <person name="Xue M."/>
            <person name="Yang J."/>
            <person name="Li Z."/>
            <person name="Hu S."/>
            <person name="Yao N."/>
            <person name="Dean R.A."/>
            <person name="Zhao W."/>
            <person name="Shen M."/>
            <person name="Zhang H."/>
            <person name="Li C."/>
            <person name="Liu L."/>
            <person name="Cao L."/>
            <person name="Xu X."/>
            <person name="Xing Y."/>
            <person name="Hsiang T."/>
            <person name="Zhang Z."/>
            <person name="Xu J.R."/>
            <person name="Peng Y.L."/>
        </authorList>
    </citation>
    <scope>NUCLEOTIDE SEQUENCE</scope>
    <source>
        <strain evidence="12">Y34</strain>
    </source>
</reference>
<feature type="compositionally biased region" description="Gly residues" evidence="10">
    <location>
        <begin position="111"/>
        <end position="142"/>
    </location>
</feature>
<evidence type="ECO:0000256" key="6">
    <source>
        <dbReference type="ARBA" id="ARBA00022833"/>
    </source>
</evidence>
<dbReference type="PANTHER" id="PTHR12360">
    <property type="entry name" value="NUCLEAR TRANSCRIPTION FACTOR, X-BOX BINDING 1 NFX1"/>
    <property type="match status" value="1"/>
</dbReference>
<evidence type="ECO:0000256" key="5">
    <source>
        <dbReference type="ARBA" id="ARBA00022771"/>
    </source>
</evidence>
<keyword evidence="8" id="KW-0804">Transcription</keyword>
<evidence type="ECO:0000256" key="1">
    <source>
        <dbReference type="ARBA" id="ARBA00004123"/>
    </source>
</evidence>
<feature type="compositionally biased region" description="Low complexity" evidence="10">
    <location>
        <begin position="65"/>
        <end position="91"/>
    </location>
</feature>
<dbReference type="EMBL" id="JH793436">
    <property type="protein sequence ID" value="ELQ41598.1"/>
    <property type="molecule type" value="Genomic_DNA"/>
</dbReference>
<name>A0AA97P416_PYRO3</name>
<dbReference type="Proteomes" id="UP000011086">
    <property type="component" value="Unassembled WGS sequence"/>
</dbReference>
<feature type="domain" description="R3H" evidence="11">
    <location>
        <begin position="877"/>
        <end position="940"/>
    </location>
</feature>
<comment type="subcellular location">
    <subcellularLocation>
        <location evidence="1">Nucleus</location>
    </subcellularLocation>
</comment>
<dbReference type="InterPro" id="IPR000967">
    <property type="entry name" value="Znf_NFX1"/>
</dbReference>
<dbReference type="Pfam" id="PF01422">
    <property type="entry name" value="zf-NF-X1"/>
    <property type="match status" value="7"/>
</dbReference>
<dbReference type="GO" id="GO:0008270">
    <property type="term" value="F:zinc ion binding"/>
    <property type="evidence" value="ECO:0007669"/>
    <property type="project" value="UniProtKB-KW"/>
</dbReference>
<evidence type="ECO:0000256" key="9">
    <source>
        <dbReference type="ARBA" id="ARBA00023242"/>
    </source>
</evidence>
<feature type="region of interest" description="Disordered" evidence="10">
    <location>
        <begin position="1117"/>
        <end position="1179"/>
    </location>
</feature>
<evidence type="ECO:0000256" key="2">
    <source>
        <dbReference type="ARBA" id="ARBA00007269"/>
    </source>
</evidence>
<comment type="similarity">
    <text evidence="2">Belongs to the NFX1 family.</text>
</comment>
<dbReference type="CDD" id="cd06008">
    <property type="entry name" value="NF-X1-zinc-finger"/>
    <property type="match status" value="4"/>
</dbReference>
<keyword evidence="9" id="KW-0539">Nucleus</keyword>
<evidence type="ECO:0000313" key="12">
    <source>
        <dbReference type="EMBL" id="ELQ41598.1"/>
    </source>
</evidence>
<sequence length="1179" mass="127906">MAEVQVQAQSGQPSSSSQSQTQRGSRQRRGPRRGRGRGGQTAVAGADAGQGNHQNPRNNAPAHVTSYNNASTTNNNRSPNNNNNNNSPHTNLQDGNGRQNATPSVSSRGASRGGRGARGGRGGRGGQAQSQRGGGGRGGRGGSTMPSRRVFGGHLTESQDGQAPGSAGLSGDAPEFVPGHAPPQGRSQPKQPPPPAVLPAKSSAPDLPTRIHEDINNRQYDCVICMTEILRSSRVWSCSICWTVIHLHCVKKWHQNQTAKADQNQDPSKIPSWRCPGCNSSHEDPPGSYHCWCGKDVNPSSVPSLPAHSCGQTCSRPRPTCPHPCGLQCHAGPCPPCGLMGPSRPCFCGKHETSKRCTETDYSKGWSCNEICGDYLPCGEHQCEQPCHEGLCGSCELLIDSVCYCGKTRKEIPCSQREEIIQSFNHGQLKDQEETDKDTWFEGSFKCSSTCERPYDCGHHTCELECHPQDAEAPHCPLSPDVVLHCPCGKTELSEILPRPRQSCQDPIPSCKMMCEKVLPCGHTCLEQCGPGSCGPCTQTVELPCRCGRTTTEMLCHEAEKEAGFLECERTCRTQMSCGRHECGKQCCSGEKRASERLAAKRKNKTSNNSATQEDFEAEHVCLRTCGRQLKCGTHTCAQLCHRGPCPSCLEAIFSEITCNCGRTVLYPPQPCGTRPPDCRFECTRPTGCGHARVPHNCHGDDDSCPKCPFLVDRPCLCGKQILKNQPCWFEEVRCGLVCGKTLACGHRCSLPCHRPGQCETADTARTNCSQKCGKPRKNCEHVCLQQCHYPAVCNEDKPCQSKIFVTCECQNRKKEVLCLATLYEQQPREPLTCDDECLRLKRNRRLADALNIDPDSHSDDHIPYSETTLKLFRENVGWAQTQEREFRVFASDAAEKRLRFKPMKPNQRAFLHALAEDYGFDSESQDPEPHRHVSIFKTPRFVSAPRKTLGQCVNMLKIAAEAEAVARSSAAQQQAKTTALQPFNAFVLSKLTFGLTIDEVDKALAADLSSSNTMSLTFSTTFLPATDEVLVVAKPPPATAANITRSGVATTPVAVENALTSLKPAVSKTMTKTGLAGNVSLCHVDPTGIVVRREGHGSGGGPDASGWSAVAGRAAARPRTVAPPPAKKPGSVFLALGRKKPAAPEAPKAKKPEPEPVEDDWEAAVDKMEEPTEEAEAS</sequence>
<dbReference type="GO" id="GO:0000977">
    <property type="term" value="F:RNA polymerase II transcription regulatory region sequence-specific DNA binding"/>
    <property type="evidence" value="ECO:0007669"/>
    <property type="project" value="TreeGrafter"/>
</dbReference>
<gene>
    <name evidence="12" type="ORF">OOU_Y34scaffold00267g35</name>
</gene>
<protein>
    <submittedName>
        <fullName evidence="12">NF-X1-type zinc finger protein NFXL1</fullName>
    </submittedName>
</protein>
<keyword evidence="7" id="KW-0805">Transcription regulation</keyword>
<evidence type="ECO:0000256" key="7">
    <source>
        <dbReference type="ARBA" id="ARBA00023015"/>
    </source>
</evidence>
<dbReference type="InterPro" id="IPR034077">
    <property type="entry name" value="R3H_FAP1"/>
</dbReference>
<dbReference type="InterPro" id="IPR036867">
    <property type="entry name" value="R3H_dom_sf"/>
</dbReference>
<dbReference type="GO" id="GO:0005634">
    <property type="term" value="C:nucleus"/>
    <property type="evidence" value="ECO:0007669"/>
    <property type="project" value="UniProtKB-SubCell"/>
</dbReference>
<dbReference type="AlphaFoldDB" id="A0AA97P416"/>
<dbReference type="SMART" id="SM00438">
    <property type="entry name" value="ZnF_NFX"/>
    <property type="match status" value="9"/>
</dbReference>
<dbReference type="Pfam" id="PF01424">
    <property type="entry name" value="R3H"/>
    <property type="match status" value="1"/>
</dbReference>
<dbReference type="SMART" id="SM00393">
    <property type="entry name" value="R3H"/>
    <property type="match status" value="1"/>
</dbReference>
<dbReference type="Gene3D" id="3.30.1370.50">
    <property type="entry name" value="R3H-like domain"/>
    <property type="match status" value="1"/>
</dbReference>
<dbReference type="PANTHER" id="PTHR12360:SF12">
    <property type="entry name" value="TRANSCRIPTIONAL REPRESSOR NF-X1"/>
    <property type="match status" value="1"/>
</dbReference>
<dbReference type="SUPFAM" id="SSF82708">
    <property type="entry name" value="R3H domain"/>
    <property type="match status" value="1"/>
</dbReference>
<keyword evidence="6" id="KW-0862">Zinc</keyword>
<evidence type="ECO:0000259" key="11">
    <source>
        <dbReference type="PROSITE" id="PS51061"/>
    </source>
</evidence>
<keyword evidence="5" id="KW-0863">Zinc-finger</keyword>
<feature type="compositionally biased region" description="Polar residues" evidence="10">
    <location>
        <begin position="92"/>
        <end position="105"/>
    </location>
</feature>
<keyword evidence="3" id="KW-0479">Metal-binding</keyword>
<feature type="region of interest" description="Disordered" evidence="10">
    <location>
        <begin position="1"/>
        <end position="209"/>
    </location>
</feature>
<evidence type="ECO:0000256" key="3">
    <source>
        <dbReference type="ARBA" id="ARBA00022723"/>
    </source>
</evidence>
<accession>A0AA97P416</accession>
<dbReference type="CDD" id="cd06006">
    <property type="entry name" value="R3H_unknown_2"/>
    <property type="match status" value="1"/>
</dbReference>
<proteinExistence type="inferred from homology"/>
<dbReference type="SMR" id="A0AA97P416"/>
<evidence type="ECO:0000256" key="4">
    <source>
        <dbReference type="ARBA" id="ARBA00022737"/>
    </source>
</evidence>
<keyword evidence="4" id="KW-0677">Repeat</keyword>